<organism evidence="2 3">
    <name type="scientific">Helicoverpa armigera</name>
    <name type="common">Cotton bollworm</name>
    <name type="synonym">Heliothis armigera</name>
    <dbReference type="NCBI Taxonomy" id="29058"/>
    <lineage>
        <taxon>Eukaryota</taxon>
        <taxon>Metazoa</taxon>
        <taxon>Ecdysozoa</taxon>
        <taxon>Arthropoda</taxon>
        <taxon>Hexapoda</taxon>
        <taxon>Insecta</taxon>
        <taxon>Pterygota</taxon>
        <taxon>Neoptera</taxon>
        <taxon>Endopterygota</taxon>
        <taxon>Lepidoptera</taxon>
        <taxon>Glossata</taxon>
        <taxon>Ditrysia</taxon>
        <taxon>Noctuoidea</taxon>
        <taxon>Noctuidae</taxon>
        <taxon>Heliothinae</taxon>
        <taxon>Helicoverpa</taxon>
    </lineage>
</organism>
<feature type="compositionally biased region" description="Polar residues" evidence="1">
    <location>
        <begin position="37"/>
        <end position="49"/>
    </location>
</feature>
<evidence type="ECO:0000256" key="1">
    <source>
        <dbReference type="SAM" id="MobiDB-lite"/>
    </source>
</evidence>
<feature type="region of interest" description="Disordered" evidence="1">
    <location>
        <begin position="1"/>
        <end position="136"/>
    </location>
</feature>
<dbReference type="EMBL" id="KZ150048">
    <property type="protein sequence ID" value="PZC74466.1"/>
    <property type="molecule type" value="Genomic_DNA"/>
</dbReference>
<keyword evidence="3" id="KW-1185">Reference proteome</keyword>
<feature type="compositionally biased region" description="Low complexity" evidence="1">
    <location>
        <begin position="59"/>
        <end position="89"/>
    </location>
</feature>
<dbReference type="Proteomes" id="UP000249218">
    <property type="component" value="Unassembled WGS sequence"/>
</dbReference>
<proteinExistence type="predicted"/>
<evidence type="ECO:0000313" key="3">
    <source>
        <dbReference type="Proteomes" id="UP000249218"/>
    </source>
</evidence>
<feature type="compositionally biased region" description="Polar residues" evidence="1">
    <location>
        <begin position="93"/>
        <end position="107"/>
    </location>
</feature>
<sequence length="136" mass="14379">MTESPEREQTGNSLKMSLPTVLCTPEASEEKSDISLKANSMISSDSKMSLPSHLGTPTSPLRLSSPLSLPSSPRVKNSSQSSTNSLLNPNPKPVTSNAATNNSLVNSGSATVERRTRRRAGASRAALFHNADTNSL</sequence>
<name>A0A2W1BNM2_HELAM</name>
<evidence type="ECO:0000313" key="2">
    <source>
        <dbReference type="EMBL" id="PZC74466.1"/>
    </source>
</evidence>
<reference evidence="2 3" key="1">
    <citation type="journal article" date="2017" name="BMC Biol.">
        <title>Genomic innovations, transcriptional plasticity and gene loss underlying the evolution and divergence of two highly polyphagous and invasive Helicoverpa pest species.</title>
        <authorList>
            <person name="Pearce S.L."/>
            <person name="Clarke D.F."/>
            <person name="East P.D."/>
            <person name="Elfekih S."/>
            <person name="Gordon K.H."/>
            <person name="Jermiin L.S."/>
            <person name="McGaughran A."/>
            <person name="Oakeshott J.G."/>
            <person name="Papanikolaou A."/>
            <person name="Perera O.P."/>
            <person name="Rane R.V."/>
            <person name="Richards S."/>
            <person name="Tay W.T."/>
            <person name="Walsh T.K."/>
            <person name="Anderson A."/>
            <person name="Anderson C.J."/>
            <person name="Asgari S."/>
            <person name="Board P.G."/>
            <person name="Bretschneider A."/>
            <person name="Campbell P.M."/>
            <person name="Chertemps T."/>
            <person name="Christeller J.T."/>
            <person name="Coppin C.W."/>
            <person name="Downes S.J."/>
            <person name="Duan G."/>
            <person name="Farnsworth C.A."/>
            <person name="Good R.T."/>
            <person name="Han L.B."/>
            <person name="Han Y.C."/>
            <person name="Hatje K."/>
            <person name="Horne I."/>
            <person name="Huang Y.P."/>
            <person name="Hughes D.S."/>
            <person name="Jacquin-Joly E."/>
            <person name="James W."/>
            <person name="Jhangiani S."/>
            <person name="Kollmar M."/>
            <person name="Kuwar S.S."/>
            <person name="Li S."/>
            <person name="Liu N.Y."/>
            <person name="Maibeche M.T."/>
            <person name="Miller J.R."/>
            <person name="Montagne N."/>
            <person name="Perry T."/>
            <person name="Qu J."/>
            <person name="Song S.V."/>
            <person name="Sutton G.G."/>
            <person name="Vogel H."/>
            <person name="Walenz B.P."/>
            <person name="Xu W."/>
            <person name="Zhang H.J."/>
            <person name="Zou Z."/>
            <person name="Batterham P."/>
            <person name="Edwards O.R."/>
            <person name="Feyereisen R."/>
            <person name="Gibbs R.A."/>
            <person name="Heckel D.G."/>
            <person name="McGrath A."/>
            <person name="Robin C."/>
            <person name="Scherer S.E."/>
            <person name="Worley K.C."/>
            <person name="Wu Y.D."/>
        </authorList>
    </citation>
    <scope>NUCLEOTIDE SEQUENCE [LARGE SCALE GENOMIC DNA]</scope>
    <source>
        <strain evidence="2">Harm_GR_Male_#8</strain>
        <tissue evidence="2">Whole organism</tissue>
    </source>
</reference>
<protein>
    <submittedName>
        <fullName evidence="2">Uncharacterized protein</fullName>
    </submittedName>
</protein>
<gene>
    <name evidence="2" type="primary">HaOG207823</name>
    <name evidence="2" type="ORF">B5X24_HaOG207823</name>
</gene>
<dbReference type="AlphaFoldDB" id="A0A2W1BNM2"/>
<dbReference type="OrthoDB" id="432299at2759"/>
<accession>A0A2W1BNM2</accession>